<feature type="region of interest" description="Disordered" evidence="5">
    <location>
        <begin position="167"/>
        <end position="190"/>
    </location>
</feature>
<evidence type="ECO:0000313" key="7">
    <source>
        <dbReference type="EMBL" id="PVD28838.1"/>
    </source>
</evidence>
<evidence type="ECO:0000313" key="8">
    <source>
        <dbReference type="Proteomes" id="UP000245119"/>
    </source>
</evidence>
<comment type="caution">
    <text evidence="7">The sequence shown here is derived from an EMBL/GenBank/DDBJ whole genome shotgun (WGS) entry which is preliminary data.</text>
</comment>
<name>A0A2T7P5Z9_POMCA</name>
<dbReference type="AlphaFoldDB" id="A0A2T7P5Z9"/>
<protein>
    <recommendedName>
        <fullName evidence="3">Protein MIX23</fullName>
    </recommendedName>
    <alternativeName>
        <fullName evidence="4">Coiled-coil domain-containing protein 58</fullName>
    </alternativeName>
</protein>
<dbReference type="GO" id="GO:0016787">
    <property type="term" value="F:hydrolase activity"/>
    <property type="evidence" value="ECO:0007669"/>
    <property type="project" value="UniProtKB-KW"/>
</dbReference>
<dbReference type="Proteomes" id="UP000245119">
    <property type="component" value="Linkage Group LG6"/>
</dbReference>
<dbReference type="STRING" id="400727.A0A2T7P5Z9"/>
<dbReference type="PANTHER" id="PTHR31905">
    <property type="entry name" value="COILED-COIL DOMAIN-CONTAINING PROTEIN 58"/>
    <property type="match status" value="1"/>
</dbReference>
<evidence type="ECO:0000256" key="5">
    <source>
        <dbReference type="SAM" id="MobiDB-lite"/>
    </source>
</evidence>
<evidence type="ECO:0000256" key="2">
    <source>
        <dbReference type="ARBA" id="ARBA00024204"/>
    </source>
</evidence>
<evidence type="ECO:0000256" key="3">
    <source>
        <dbReference type="ARBA" id="ARBA00024228"/>
    </source>
</evidence>
<dbReference type="EMBL" id="PZQS01000006">
    <property type="protein sequence ID" value="PVD28838.1"/>
    <property type="molecule type" value="Genomic_DNA"/>
</dbReference>
<keyword evidence="8" id="KW-1185">Reference proteome</keyword>
<dbReference type="Pfam" id="PF07910">
    <property type="entry name" value="Peptidase_C78"/>
    <property type="match status" value="1"/>
</dbReference>
<evidence type="ECO:0000256" key="4">
    <source>
        <dbReference type="ARBA" id="ARBA00030733"/>
    </source>
</evidence>
<evidence type="ECO:0000256" key="1">
    <source>
        <dbReference type="ARBA" id="ARBA00022801"/>
    </source>
</evidence>
<feature type="domain" description="UFSP1/2/DUB catalytic" evidence="6">
    <location>
        <begin position="184"/>
        <end position="349"/>
    </location>
</feature>
<organism evidence="7 8">
    <name type="scientific">Pomacea canaliculata</name>
    <name type="common">Golden apple snail</name>
    <dbReference type="NCBI Taxonomy" id="400727"/>
    <lineage>
        <taxon>Eukaryota</taxon>
        <taxon>Metazoa</taxon>
        <taxon>Spiralia</taxon>
        <taxon>Lophotrochozoa</taxon>
        <taxon>Mollusca</taxon>
        <taxon>Gastropoda</taxon>
        <taxon>Caenogastropoda</taxon>
        <taxon>Architaenioglossa</taxon>
        <taxon>Ampullarioidea</taxon>
        <taxon>Ampullariidae</taxon>
        <taxon>Pomacea</taxon>
    </lineage>
</organism>
<dbReference type="InterPro" id="IPR019171">
    <property type="entry name" value="MIX23"/>
</dbReference>
<dbReference type="PANTHER" id="PTHR31905:SF2">
    <property type="entry name" value="PROTEIN MIX23"/>
    <property type="match status" value="1"/>
</dbReference>
<dbReference type="Gene3D" id="3.90.70.130">
    <property type="match status" value="1"/>
</dbReference>
<proteinExistence type="inferred from homology"/>
<dbReference type="GO" id="GO:0005758">
    <property type="term" value="C:mitochondrial intermembrane space"/>
    <property type="evidence" value="ECO:0007669"/>
    <property type="project" value="InterPro"/>
</dbReference>
<dbReference type="OrthoDB" id="288987at2759"/>
<evidence type="ECO:0000259" key="6">
    <source>
        <dbReference type="Pfam" id="PF07910"/>
    </source>
</evidence>
<keyword evidence="1" id="KW-0378">Hydrolase</keyword>
<comment type="similarity">
    <text evidence="2">Belongs to the MIX23 family.</text>
</comment>
<sequence>MAAPMDSIVLPCDDFLGFQMEEAYKQREVAIKKCISVASEDVNKLRTLKMNNPDDGDILKKLRKNQTKLRLIQQELNVEEVLKDRALKMTNADREPVLLRQLGTYSDWQFAQKLQSEEQQRVQVDANQLEQQKTKYGMNTRLTARQQFDRDLERAVSAGSMTVSEFLERKASQTKSSQSGVDDGYTRVTGQPKMPSILKLQQLIENAWKEGFDPHGSMQLEGRVVNTRKWIGATEIVAVLSSLHVKCQLLDFNAPSGKDNTHPVMINWVRAYFKDSNNFKPPLYLQHQGHSRTIIGVEELHNGSCNLLLFDPGTQKSRMELFHGKIDYNTMQTIRRGLHAFRALQYQIVAVVGLLNDTEFQSNTVVQQNGREVRDGGKVVTVPPKPML</sequence>
<reference evidence="7 8" key="1">
    <citation type="submission" date="2018-04" db="EMBL/GenBank/DDBJ databases">
        <title>The genome of golden apple snail Pomacea canaliculata provides insight into stress tolerance and invasive adaptation.</title>
        <authorList>
            <person name="Liu C."/>
            <person name="Liu B."/>
            <person name="Ren Y."/>
            <person name="Zhang Y."/>
            <person name="Wang H."/>
            <person name="Li S."/>
            <person name="Jiang F."/>
            <person name="Yin L."/>
            <person name="Zhang G."/>
            <person name="Qian W."/>
            <person name="Fan W."/>
        </authorList>
    </citation>
    <scope>NUCLEOTIDE SEQUENCE [LARGE SCALE GENOMIC DNA]</scope>
    <source>
        <strain evidence="7">SZHN2017</strain>
        <tissue evidence="7">Muscle</tissue>
    </source>
</reference>
<accession>A0A2T7P5Z9</accession>
<gene>
    <name evidence="7" type="ORF">C0Q70_11433</name>
</gene>
<dbReference type="InterPro" id="IPR012462">
    <property type="entry name" value="UFSP1/2_DUB_cat"/>
</dbReference>